<protein>
    <recommendedName>
        <fullName evidence="9">Protein kinase domain-containing protein</fullName>
    </recommendedName>
</protein>
<feature type="transmembrane region" description="Helical" evidence="6">
    <location>
        <begin position="12"/>
        <end position="31"/>
    </location>
</feature>
<dbReference type="PANTHER" id="PTHR27002:SF559">
    <property type="entry name" value="CYSTEINE-RICH RLK (RECEPTOR-LIKE KINASE) PROTEIN"/>
    <property type="match status" value="1"/>
</dbReference>
<dbReference type="Proteomes" id="UP001237642">
    <property type="component" value="Unassembled WGS sequence"/>
</dbReference>
<evidence type="ECO:0008006" key="9">
    <source>
        <dbReference type="Google" id="ProtNLM"/>
    </source>
</evidence>
<organism evidence="7 8">
    <name type="scientific">Heracleum sosnowskyi</name>
    <dbReference type="NCBI Taxonomy" id="360622"/>
    <lineage>
        <taxon>Eukaryota</taxon>
        <taxon>Viridiplantae</taxon>
        <taxon>Streptophyta</taxon>
        <taxon>Embryophyta</taxon>
        <taxon>Tracheophyta</taxon>
        <taxon>Spermatophyta</taxon>
        <taxon>Magnoliopsida</taxon>
        <taxon>eudicotyledons</taxon>
        <taxon>Gunneridae</taxon>
        <taxon>Pentapetalae</taxon>
        <taxon>asterids</taxon>
        <taxon>campanulids</taxon>
        <taxon>Apiales</taxon>
        <taxon>Apiaceae</taxon>
        <taxon>Apioideae</taxon>
        <taxon>apioid superclade</taxon>
        <taxon>Tordylieae</taxon>
        <taxon>Tordyliinae</taxon>
        <taxon>Heracleum</taxon>
    </lineage>
</organism>
<comment type="caution">
    <text evidence="7">The sequence shown here is derived from an EMBL/GenBank/DDBJ whole genome shotgun (WGS) entry which is preliminary data.</text>
</comment>
<dbReference type="GO" id="GO:0005886">
    <property type="term" value="C:plasma membrane"/>
    <property type="evidence" value="ECO:0007669"/>
    <property type="project" value="TreeGrafter"/>
</dbReference>
<reference evidence="7" key="1">
    <citation type="submission" date="2023-02" db="EMBL/GenBank/DDBJ databases">
        <title>Genome of toxic invasive species Heracleum sosnowskyi carries increased number of genes despite the absence of recent whole-genome duplications.</title>
        <authorList>
            <person name="Schelkunov M."/>
            <person name="Shtratnikova V."/>
            <person name="Makarenko M."/>
            <person name="Klepikova A."/>
            <person name="Omelchenko D."/>
            <person name="Novikova G."/>
            <person name="Obukhova E."/>
            <person name="Bogdanov V."/>
            <person name="Penin A."/>
            <person name="Logacheva M."/>
        </authorList>
    </citation>
    <scope>NUCLEOTIDE SEQUENCE</scope>
    <source>
        <strain evidence="7">Hsosn_3</strain>
        <tissue evidence="7">Leaf</tissue>
    </source>
</reference>
<keyword evidence="6" id="KW-0472">Membrane</keyword>
<keyword evidence="4" id="KW-0418">Kinase</keyword>
<evidence type="ECO:0000256" key="2">
    <source>
        <dbReference type="ARBA" id="ARBA00022679"/>
    </source>
</evidence>
<dbReference type="GO" id="GO:0004674">
    <property type="term" value="F:protein serine/threonine kinase activity"/>
    <property type="evidence" value="ECO:0007669"/>
    <property type="project" value="UniProtKB-KW"/>
</dbReference>
<reference evidence="7" key="2">
    <citation type="submission" date="2023-05" db="EMBL/GenBank/DDBJ databases">
        <authorList>
            <person name="Schelkunov M.I."/>
        </authorList>
    </citation>
    <scope>NUCLEOTIDE SEQUENCE</scope>
    <source>
        <strain evidence="7">Hsosn_3</strain>
        <tissue evidence="7">Leaf</tissue>
    </source>
</reference>
<evidence type="ECO:0000256" key="3">
    <source>
        <dbReference type="ARBA" id="ARBA00022741"/>
    </source>
</evidence>
<evidence type="ECO:0000256" key="4">
    <source>
        <dbReference type="ARBA" id="ARBA00022777"/>
    </source>
</evidence>
<dbReference type="EMBL" id="JAUIZM010000001">
    <property type="protein sequence ID" value="KAK1403605.1"/>
    <property type="molecule type" value="Genomic_DNA"/>
</dbReference>
<keyword evidence="6" id="KW-1133">Transmembrane helix</keyword>
<dbReference type="AlphaFoldDB" id="A0AAD8N6N1"/>
<dbReference type="InterPro" id="IPR011009">
    <property type="entry name" value="Kinase-like_dom_sf"/>
</dbReference>
<accession>A0AAD8N6N1</accession>
<keyword evidence="5" id="KW-0067">ATP-binding</keyword>
<evidence type="ECO:0000313" key="7">
    <source>
        <dbReference type="EMBL" id="KAK1403605.1"/>
    </source>
</evidence>
<keyword evidence="2" id="KW-0808">Transferase</keyword>
<gene>
    <name evidence="7" type="ORF">POM88_003210</name>
</gene>
<evidence type="ECO:0000256" key="5">
    <source>
        <dbReference type="ARBA" id="ARBA00022840"/>
    </source>
</evidence>
<keyword evidence="3" id="KW-0547">Nucleotide-binding</keyword>
<keyword evidence="1" id="KW-0723">Serine/threonine-protein kinase</keyword>
<dbReference type="SUPFAM" id="SSF56112">
    <property type="entry name" value="Protein kinase-like (PK-like)"/>
    <property type="match status" value="2"/>
</dbReference>
<dbReference type="GO" id="GO:0005524">
    <property type="term" value="F:ATP binding"/>
    <property type="evidence" value="ECO:0007669"/>
    <property type="project" value="UniProtKB-KW"/>
</dbReference>
<proteinExistence type="predicted"/>
<dbReference type="PANTHER" id="PTHR27002">
    <property type="entry name" value="RECEPTOR-LIKE SERINE/THREONINE-PROTEIN KINASE SD1-8"/>
    <property type="match status" value="1"/>
</dbReference>
<evidence type="ECO:0000313" key="8">
    <source>
        <dbReference type="Proteomes" id="UP001237642"/>
    </source>
</evidence>
<dbReference type="Gene3D" id="3.30.200.20">
    <property type="entry name" value="Phosphorylase Kinase, domain 1"/>
    <property type="match status" value="1"/>
</dbReference>
<sequence>MEDKPGKRKRCMLVWPTAAVITFLLGTMMLLRRIVKRLKGNQHLHMGKESSSPNLQVFSFAELKEATDNFLMNNRLGEGGYGPVYKCSGYVPPEYIKQGIYSRKYDVYSFGVILLQFISGKKCTHLNGATRNLNLLEHAYDLWKAGKGKELINPSLNDATLSCKV</sequence>
<keyword evidence="8" id="KW-1185">Reference proteome</keyword>
<name>A0AAD8N6N1_9APIA</name>
<keyword evidence="6" id="KW-0812">Transmembrane</keyword>
<evidence type="ECO:0000256" key="1">
    <source>
        <dbReference type="ARBA" id="ARBA00022527"/>
    </source>
</evidence>
<evidence type="ECO:0000256" key="6">
    <source>
        <dbReference type="SAM" id="Phobius"/>
    </source>
</evidence>
<dbReference type="Gene3D" id="1.10.510.10">
    <property type="entry name" value="Transferase(Phosphotransferase) domain 1"/>
    <property type="match status" value="1"/>
</dbReference>